<organism evidence="1 2">
    <name type="scientific">Citrus x changshan-huyou</name>
    <dbReference type="NCBI Taxonomy" id="2935761"/>
    <lineage>
        <taxon>Eukaryota</taxon>
        <taxon>Viridiplantae</taxon>
        <taxon>Streptophyta</taxon>
        <taxon>Embryophyta</taxon>
        <taxon>Tracheophyta</taxon>
        <taxon>Spermatophyta</taxon>
        <taxon>Magnoliopsida</taxon>
        <taxon>eudicotyledons</taxon>
        <taxon>Gunneridae</taxon>
        <taxon>Pentapetalae</taxon>
        <taxon>rosids</taxon>
        <taxon>malvids</taxon>
        <taxon>Sapindales</taxon>
        <taxon>Rutaceae</taxon>
        <taxon>Aurantioideae</taxon>
        <taxon>Citrus</taxon>
    </lineage>
</organism>
<dbReference type="AlphaFoldDB" id="A0AAP0Q885"/>
<reference evidence="1 2" key="1">
    <citation type="submission" date="2024-05" db="EMBL/GenBank/DDBJ databases">
        <title>Haplotype-resolved chromosome-level genome assembly of Huyou (Citrus changshanensis).</title>
        <authorList>
            <person name="Miao C."/>
            <person name="Chen W."/>
            <person name="Wu Y."/>
            <person name="Wang L."/>
            <person name="Zhao S."/>
            <person name="Grierson D."/>
            <person name="Xu C."/>
            <person name="Chen K."/>
        </authorList>
    </citation>
    <scope>NUCLEOTIDE SEQUENCE [LARGE SCALE GENOMIC DNA]</scope>
    <source>
        <strain evidence="1">01-14</strain>
        <tissue evidence="1">Leaf</tissue>
    </source>
</reference>
<evidence type="ECO:0000313" key="2">
    <source>
        <dbReference type="Proteomes" id="UP001428341"/>
    </source>
</evidence>
<name>A0AAP0Q885_9ROSI</name>
<dbReference type="Proteomes" id="UP001428341">
    <property type="component" value="Unassembled WGS sequence"/>
</dbReference>
<dbReference type="EMBL" id="JBCGBO010000025">
    <property type="protein sequence ID" value="KAK9175145.1"/>
    <property type="molecule type" value="Genomic_DNA"/>
</dbReference>
<accession>A0AAP0Q885</accession>
<comment type="caution">
    <text evidence="1">The sequence shown here is derived from an EMBL/GenBank/DDBJ whole genome shotgun (WGS) entry which is preliminary data.</text>
</comment>
<evidence type="ECO:0000313" key="1">
    <source>
        <dbReference type="EMBL" id="KAK9175145.1"/>
    </source>
</evidence>
<proteinExistence type="predicted"/>
<sequence>MSLFSLSAGNGEVVEDTDCPLSIVGVYVVAWSLLEDNVFILVEEDNVFYGKNIENAFIVGCIVILNPFNRFTLSIEIFVNLYHHKIKLNGLSVDKFLAQQKGNWGSIVEGDQSRSQVIVMPRNEFNHPQLTNNAADSVLLYRELSGISWRLNEVRTHMGIFYKKLIIICHVGKK</sequence>
<keyword evidence="2" id="KW-1185">Reference proteome</keyword>
<gene>
    <name evidence="1" type="ORF">WN944_027151</name>
</gene>
<protein>
    <submittedName>
        <fullName evidence="1">Uncharacterized protein</fullName>
    </submittedName>
</protein>